<comment type="caution">
    <text evidence="1">The sequence shown here is derived from an EMBL/GenBank/DDBJ whole genome shotgun (WGS) entry which is preliminary data.</text>
</comment>
<organism evidence="1 2">
    <name type="scientific">Candidatus Magnetobacterium casense</name>
    <dbReference type="NCBI Taxonomy" id="1455061"/>
    <lineage>
        <taxon>Bacteria</taxon>
        <taxon>Pseudomonadati</taxon>
        <taxon>Nitrospirota</taxon>
        <taxon>Thermodesulfovibrionia</taxon>
        <taxon>Thermodesulfovibrionales</taxon>
        <taxon>Candidatus Magnetobacteriaceae</taxon>
        <taxon>Candidatus Magnetobacterium</taxon>
    </lineage>
</organism>
<sequence>MPLTNTTPFWERQETNLPNGIAGLDNTGKLPVSILPLIGVDADTVDGKHASDIIVIGQTAINAEAVVRSTKDTMLENSLNAETTRATNIEGTLKSSIVVLQAGLTAETQIRQTADNSLITAIQTETGRATVVENSNAGAIAAEITRATTAENTLTTNVSGLVAGLIAETQTRQSEVDGISQSLSTETNRAMAAEATLTQAIATETGRATGVEGDLLNTLMGKATLVHVHTSSDVLDMNATLATFLNSQKGVVGGVASLGMDGKVLTSRQKWQRVNLKSKLKLLP</sequence>
<gene>
    <name evidence="1" type="ORF">HWQ67_13945</name>
</gene>
<evidence type="ECO:0000313" key="1">
    <source>
        <dbReference type="EMBL" id="MBV6342686.1"/>
    </source>
</evidence>
<dbReference type="Proteomes" id="UP001196980">
    <property type="component" value="Unassembled WGS sequence"/>
</dbReference>
<evidence type="ECO:0000313" key="2">
    <source>
        <dbReference type="Proteomes" id="UP001196980"/>
    </source>
</evidence>
<dbReference type="EMBL" id="JABXWD010000314">
    <property type="protein sequence ID" value="MBV6342686.1"/>
    <property type="molecule type" value="Genomic_DNA"/>
</dbReference>
<name>A0ABS6S1J7_9BACT</name>
<keyword evidence="2" id="KW-1185">Reference proteome</keyword>
<reference evidence="1 2" key="1">
    <citation type="journal article" date="2020" name="J Geophys Res Biogeosci">
        <title>Magnetotaxis as an Adaptation to Enable Bacterial Shuttling of Microbial Sulfur and Sulfur Cycling Across Aquatic Oxic#Anoxic Interfaces.</title>
        <authorList>
            <person name="Li J."/>
            <person name="Liu P."/>
            <person name="Wang J."/>
            <person name="Roberts A.P."/>
            <person name="Pan Y."/>
        </authorList>
    </citation>
    <scope>NUCLEOTIDE SEQUENCE [LARGE SCALE GENOMIC DNA]</scope>
    <source>
        <strain evidence="1 2">MYR-1_YQ</strain>
    </source>
</reference>
<accession>A0ABS6S1J7</accession>
<dbReference type="RefSeq" id="WP_218253300.1">
    <property type="nucleotide sequence ID" value="NZ_JABXWD010000314.1"/>
</dbReference>
<protein>
    <submittedName>
        <fullName evidence="1">Uncharacterized protein</fullName>
    </submittedName>
</protein>
<proteinExistence type="predicted"/>